<dbReference type="STRING" id="930991.A0A0D0C6Y8"/>
<dbReference type="InParanoid" id="A0A0D0C6Y8"/>
<keyword evidence="3" id="KW-1185">Reference proteome</keyword>
<dbReference type="AlphaFoldDB" id="A0A0D0C6Y8"/>
<dbReference type="OrthoDB" id="2652027at2759"/>
<dbReference type="InterPro" id="IPR007021">
    <property type="entry name" value="DUF659"/>
</dbReference>
<dbReference type="HOGENOM" id="CLU_170509_0_0_1"/>
<dbReference type="Proteomes" id="UP000054538">
    <property type="component" value="Unassembled WGS sequence"/>
</dbReference>
<dbReference type="Pfam" id="PF04937">
    <property type="entry name" value="DUF659"/>
    <property type="match status" value="1"/>
</dbReference>
<evidence type="ECO:0000259" key="1">
    <source>
        <dbReference type="Pfam" id="PF04937"/>
    </source>
</evidence>
<reference evidence="3" key="2">
    <citation type="submission" date="2015-01" db="EMBL/GenBank/DDBJ databases">
        <title>Evolutionary Origins and Diversification of the Mycorrhizal Mutualists.</title>
        <authorList>
            <consortium name="DOE Joint Genome Institute"/>
            <consortium name="Mycorrhizal Genomics Consortium"/>
            <person name="Kohler A."/>
            <person name="Kuo A."/>
            <person name="Nagy L.G."/>
            <person name="Floudas D."/>
            <person name="Copeland A."/>
            <person name="Barry K.W."/>
            <person name="Cichocki N."/>
            <person name="Veneault-Fourrey C."/>
            <person name="LaButti K."/>
            <person name="Lindquist E.A."/>
            <person name="Lipzen A."/>
            <person name="Lundell T."/>
            <person name="Morin E."/>
            <person name="Murat C."/>
            <person name="Riley R."/>
            <person name="Ohm R."/>
            <person name="Sun H."/>
            <person name="Tunlid A."/>
            <person name="Henrissat B."/>
            <person name="Grigoriev I.V."/>
            <person name="Hibbett D.S."/>
            <person name="Martin F."/>
        </authorList>
    </citation>
    <scope>NUCLEOTIDE SEQUENCE [LARGE SCALE GENOMIC DNA]</scope>
    <source>
        <strain evidence="3">Ve08.2h10</strain>
    </source>
</reference>
<feature type="domain" description="DUF659" evidence="1">
    <location>
        <begin position="2"/>
        <end position="133"/>
    </location>
</feature>
<evidence type="ECO:0000313" key="3">
    <source>
        <dbReference type="Proteomes" id="UP000054538"/>
    </source>
</evidence>
<organism evidence="2 3">
    <name type="scientific">Paxillus rubicundulus Ve08.2h10</name>
    <dbReference type="NCBI Taxonomy" id="930991"/>
    <lineage>
        <taxon>Eukaryota</taxon>
        <taxon>Fungi</taxon>
        <taxon>Dikarya</taxon>
        <taxon>Basidiomycota</taxon>
        <taxon>Agaricomycotina</taxon>
        <taxon>Agaricomycetes</taxon>
        <taxon>Agaricomycetidae</taxon>
        <taxon>Boletales</taxon>
        <taxon>Paxilineae</taxon>
        <taxon>Paxillaceae</taxon>
        <taxon>Paxillus</taxon>
    </lineage>
</organism>
<dbReference type="EMBL" id="KN826465">
    <property type="protein sequence ID" value="KIK78817.1"/>
    <property type="molecule type" value="Genomic_DNA"/>
</dbReference>
<dbReference type="InterPro" id="IPR012337">
    <property type="entry name" value="RNaseH-like_sf"/>
</dbReference>
<reference evidence="2 3" key="1">
    <citation type="submission" date="2014-04" db="EMBL/GenBank/DDBJ databases">
        <authorList>
            <consortium name="DOE Joint Genome Institute"/>
            <person name="Kuo A."/>
            <person name="Kohler A."/>
            <person name="Jargeat P."/>
            <person name="Nagy L.G."/>
            <person name="Floudas D."/>
            <person name="Copeland A."/>
            <person name="Barry K.W."/>
            <person name="Cichocki N."/>
            <person name="Veneault-Fourrey C."/>
            <person name="LaButti K."/>
            <person name="Lindquist E.A."/>
            <person name="Lipzen A."/>
            <person name="Lundell T."/>
            <person name="Morin E."/>
            <person name="Murat C."/>
            <person name="Sun H."/>
            <person name="Tunlid A."/>
            <person name="Henrissat B."/>
            <person name="Grigoriev I.V."/>
            <person name="Hibbett D.S."/>
            <person name="Martin F."/>
            <person name="Nordberg H.P."/>
            <person name="Cantor M.N."/>
            <person name="Hua S.X."/>
        </authorList>
    </citation>
    <scope>NUCLEOTIDE SEQUENCE [LARGE SCALE GENOMIC DNA]</scope>
    <source>
        <strain evidence="2 3">Ve08.2h10</strain>
    </source>
</reference>
<proteinExistence type="predicted"/>
<protein>
    <recommendedName>
        <fullName evidence="1">DUF659 domain-containing protein</fullName>
    </recommendedName>
</protein>
<sequence length="136" mass="15209">MPGSKQLSGRILDEEAEKVIEGMKPKVKNRFATGQCDGWKNIVKSSIVASMINVEHVPYLLNTCDISDKPETAENLLEIVLGEIKYATEVLKVKIVAWCTDAGGDSVKMRQLLVRKFPHLIVVDCWAHQVNPISKY</sequence>
<gene>
    <name evidence="2" type="ORF">PAXRUDRAFT_162969</name>
</gene>
<dbReference type="SUPFAM" id="SSF53098">
    <property type="entry name" value="Ribonuclease H-like"/>
    <property type="match status" value="1"/>
</dbReference>
<evidence type="ECO:0000313" key="2">
    <source>
        <dbReference type="EMBL" id="KIK78817.1"/>
    </source>
</evidence>
<name>A0A0D0C6Y8_9AGAM</name>
<accession>A0A0D0C6Y8</accession>